<evidence type="ECO:0000256" key="3">
    <source>
        <dbReference type="ARBA" id="ARBA00022989"/>
    </source>
</evidence>
<sequence>MAKTDGNFYFQRSGLFWIVTVTLSMSYYTWTVFWSEAIPYERLGPLGSLTKYLVDNHYPLLHYGWWLAWAIHFFEAVVAMKICSDKGVGSLKARCMWFVQTFLFGFASLGLLIKYKPDHLSKED</sequence>
<accession>A0AAV6FZG4</accession>
<dbReference type="PANTHER" id="PTHR34104">
    <property type="entry name" value="TRANSMEMBRANE PROTEIN 254"/>
    <property type="match status" value="1"/>
</dbReference>
<evidence type="ECO:0000256" key="1">
    <source>
        <dbReference type="ARBA" id="ARBA00004141"/>
    </source>
</evidence>
<feature type="transmembrane region" description="Helical" evidence="6">
    <location>
        <begin position="63"/>
        <end position="83"/>
    </location>
</feature>
<dbReference type="GO" id="GO:0016020">
    <property type="term" value="C:membrane"/>
    <property type="evidence" value="ECO:0007669"/>
    <property type="project" value="UniProtKB-SubCell"/>
</dbReference>
<keyword evidence="8" id="KW-1185">Reference proteome</keyword>
<dbReference type="EMBL" id="JADWDJ010000018">
    <property type="protein sequence ID" value="KAG5267091.1"/>
    <property type="molecule type" value="Genomic_DNA"/>
</dbReference>
<dbReference type="InterPro" id="IPR028110">
    <property type="entry name" value="TMEM254"/>
</dbReference>
<gene>
    <name evidence="7" type="ORF">AALO_G00239790</name>
</gene>
<evidence type="ECO:0000256" key="5">
    <source>
        <dbReference type="ARBA" id="ARBA00034834"/>
    </source>
</evidence>
<evidence type="ECO:0000256" key="6">
    <source>
        <dbReference type="SAM" id="Phobius"/>
    </source>
</evidence>
<reference evidence="7" key="1">
    <citation type="submission" date="2020-10" db="EMBL/GenBank/DDBJ databases">
        <title>Chromosome-scale genome assembly of the Allis shad, Alosa alosa.</title>
        <authorList>
            <person name="Margot Z."/>
            <person name="Christophe K."/>
            <person name="Cabau C."/>
            <person name="Louis A."/>
            <person name="Berthelot C."/>
            <person name="Parey E."/>
            <person name="Roest Crollius H."/>
            <person name="Montfort J."/>
            <person name="Robinson-Rechavi M."/>
            <person name="Bucao C."/>
            <person name="Bouchez O."/>
            <person name="Gislard M."/>
            <person name="Lluch J."/>
            <person name="Milhes M."/>
            <person name="Lampietro C."/>
            <person name="Lopez Roques C."/>
            <person name="Donnadieu C."/>
            <person name="Braasch I."/>
            <person name="Desvignes T."/>
            <person name="Postlethwait J."/>
            <person name="Bobe J."/>
            <person name="Guiguen Y."/>
        </authorList>
    </citation>
    <scope>NUCLEOTIDE SEQUENCE</scope>
    <source>
        <strain evidence="7">M-15738</strain>
        <tissue evidence="7">Blood</tissue>
    </source>
</reference>
<organism evidence="7 8">
    <name type="scientific">Alosa alosa</name>
    <name type="common">allis shad</name>
    <dbReference type="NCBI Taxonomy" id="278164"/>
    <lineage>
        <taxon>Eukaryota</taxon>
        <taxon>Metazoa</taxon>
        <taxon>Chordata</taxon>
        <taxon>Craniata</taxon>
        <taxon>Vertebrata</taxon>
        <taxon>Euteleostomi</taxon>
        <taxon>Actinopterygii</taxon>
        <taxon>Neopterygii</taxon>
        <taxon>Teleostei</taxon>
        <taxon>Clupei</taxon>
        <taxon>Clupeiformes</taxon>
        <taxon>Clupeoidei</taxon>
        <taxon>Clupeidae</taxon>
        <taxon>Alosa</taxon>
    </lineage>
</organism>
<evidence type="ECO:0000256" key="2">
    <source>
        <dbReference type="ARBA" id="ARBA00022692"/>
    </source>
</evidence>
<protein>
    <recommendedName>
        <fullName evidence="5">Transmembrane protein 254</fullName>
    </recommendedName>
</protein>
<dbReference type="AlphaFoldDB" id="A0AAV6FZG4"/>
<keyword evidence="2 6" id="KW-0812">Transmembrane</keyword>
<dbReference type="Pfam" id="PF14934">
    <property type="entry name" value="TMEM254"/>
    <property type="match status" value="1"/>
</dbReference>
<feature type="transmembrane region" description="Helical" evidence="6">
    <location>
        <begin position="95"/>
        <end position="115"/>
    </location>
</feature>
<feature type="transmembrane region" description="Helical" evidence="6">
    <location>
        <begin position="12"/>
        <end position="30"/>
    </location>
</feature>
<evidence type="ECO:0000256" key="4">
    <source>
        <dbReference type="ARBA" id="ARBA00023136"/>
    </source>
</evidence>
<dbReference type="Proteomes" id="UP000823561">
    <property type="component" value="Chromosome 18"/>
</dbReference>
<keyword evidence="4 6" id="KW-0472">Membrane</keyword>
<comment type="subcellular location">
    <subcellularLocation>
        <location evidence="1">Membrane</location>
        <topology evidence="1">Multi-pass membrane protein</topology>
    </subcellularLocation>
</comment>
<name>A0AAV6FZG4_9TELE</name>
<proteinExistence type="predicted"/>
<evidence type="ECO:0000313" key="7">
    <source>
        <dbReference type="EMBL" id="KAG5267091.1"/>
    </source>
</evidence>
<evidence type="ECO:0000313" key="8">
    <source>
        <dbReference type="Proteomes" id="UP000823561"/>
    </source>
</evidence>
<keyword evidence="3 6" id="KW-1133">Transmembrane helix</keyword>
<comment type="caution">
    <text evidence="7">The sequence shown here is derived from an EMBL/GenBank/DDBJ whole genome shotgun (WGS) entry which is preliminary data.</text>
</comment>
<dbReference type="PANTHER" id="PTHR34104:SF3">
    <property type="entry name" value="TRANSMEMBRANE PROTEIN 254"/>
    <property type="match status" value="1"/>
</dbReference>